<keyword evidence="6" id="KW-0802">TPR repeat</keyword>
<keyword evidence="10" id="KW-1185">Reference proteome</keyword>
<keyword evidence="3" id="KW-0808">Transferase</keyword>
<dbReference type="Gene3D" id="1.25.40.10">
    <property type="entry name" value="Tetratricopeptide repeat domain"/>
    <property type="match status" value="2"/>
</dbReference>
<evidence type="ECO:0000256" key="4">
    <source>
        <dbReference type="ARBA" id="ARBA00022777"/>
    </source>
</evidence>
<dbReference type="InterPro" id="IPR050482">
    <property type="entry name" value="Sensor_HK_TwoCompSys"/>
</dbReference>
<feature type="chain" id="PRO_5013686235" description="histidine kinase" evidence="8">
    <location>
        <begin position="24"/>
        <end position="552"/>
    </location>
</feature>
<sequence>MKSNCFSSPFLMLVLLITMGVQAQKPVEKPIDSALYFYEIIVNPDDAQSFRKAEDYYTGMYEQSMARSDYKKAAMYLELIGFGKNQIGDYTASEFNLVKSLELIEPYTDTEAIDLKLRLYNLLGVLYKNLNNYPKSLEYYQKSLAFANSTKDSISFFLRVGNVLREEGEFERAIDTLKYALKLTQKNELEVLKSYILDNLGYTQLTNGDDSGIYNLNKSVDIRKKLGNTTALFSSYRHLTQYYIQIDDTLNALKYVQKALSLTPNIKDPTFELEALSLLAQLDDDPRIKRYNFLNDSIKEANLAKQNKYAALKYDVAREQRQTKLALDERDRQKRLKTIYVLALLLGVLVVMGFSIFLHLKRKQKQLEVIRKTEASISKKVHDGLANDTFQVISELQNLENIPDHILNKLDKIYLETRDISKNHSPLIDGTNFKDQLVSRLNSYKSENFSVIIRNLNGINWEKFSRNKKDAIYMVLGELMTNTRKHSQASVALVSFEQKGKKLAITFKDNGLGNEIKKGNGIQNMEFRIFSLNGTISFEPESGKGLKVQILV</sequence>
<evidence type="ECO:0000256" key="3">
    <source>
        <dbReference type="ARBA" id="ARBA00022679"/>
    </source>
</evidence>
<dbReference type="PANTHER" id="PTHR24421">
    <property type="entry name" value="NITRATE/NITRITE SENSOR PROTEIN NARX-RELATED"/>
    <property type="match status" value="1"/>
</dbReference>
<dbReference type="PROSITE" id="PS50005">
    <property type="entry name" value="TPR"/>
    <property type="match status" value="3"/>
</dbReference>
<evidence type="ECO:0000256" key="5">
    <source>
        <dbReference type="ARBA" id="ARBA00023012"/>
    </source>
</evidence>
<feature type="repeat" description="TPR" evidence="6">
    <location>
        <begin position="117"/>
        <end position="150"/>
    </location>
</feature>
<dbReference type="OrthoDB" id="943406at2"/>
<dbReference type="SUPFAM" id="SSF48452">
    <property type="entry name" value="TPR-like"/>
    <property type="match status" value="2"/>
</dbReference>
<protein>
    <recommendedName>
        <fullName evidence="2">histidine kinase</fullName>
        <ecNumber evidence="2">2.7.13.3</ecNumber>
    </recommendedName>
</protein>
<comment type="catalytic activity">
    <reaction evidence="1">
        <text>ATP + protein L-histidine = ADP + protein N-phospho-L-histidine.</text>
        <dbReference type="EC" id="2.7.13.3"/>
    </reaction>
</comment>
<keyword evidence="4" id="KW-0418">Kinase</keyword>
<dbReference type="InterPro" id="IPR011990">
    <property type="entry name" value="TPR-like_helical_dom_sf"/>
</dbReference>
<dbReference type="SMART" id="SM00028">
    <property type="entry name" value="TPR"/>
    <property type="match status" value="3"/>
</dbReference>
<dbReference type="InterPro" id="IPR036890">
    <property type="entry name" value="HATPase_C_sf"/>
</dbReference>
<dbReference type="PANTHER" id="PTHR24421:SF10">
    <property type="entry name" value="NITRATE_NITRITE SENSOR PROTEIN NARQ"/>
    <property type="match status" value="1"/>
</dbReference>
<dbReference type="Proteomes" id="UP000229433">
    <property type="component" value="Unassembled WGS sequence"/>
</dbReference>
<keyword evidence="7" id="KW-0812">Transmembrane</keyword>
<gene>
    <name evidence="9" type="ORF">CJ305_00165</name>
</gene>
<feature type="signal peptide" evidence="8">
    <location>
        <begin position="1"/>
        <end position="23"/>
    </location>
</feature>
<evidence type="ECO:0000256" key="6">
    <source>
        <dbReference type="PROSITE-ProRule" id="PRU00339"/>
    </source>
</evidence>
<dbReference type="Pfam" id="PF13181">
    <property type="entry name" value="TPR_8"/>
    <property type="match status" value="1"/>
</dbReference>
<accession>A0A2G1VV83</accession>
<feature type="repeat" description="TPR" evidence="6">
    <location>
        <begin position="154"/>
        <end position="187"/>
    </location>
</feature>
<reference evidence="9 10" key="1">
    <citation type="submission" date="2017-08" db="EMBL/GenBank/DDBJ databases">
        <title>The whole genome shortgun sequences of strain Leeuwenhoekiella nanhaiensis G18 from the South China Sea.</title>
        <authorList>
            <person name="Liu Q."/>
        </authorList>
    </citation>
    <scope>NUCLEOTIDE SEQUENCE [LARGE SCALE GENOMIC DNA]</scope>
    <source>
        <strain evidence="9 10">G18</strain>
    </source>
</reference>
<evidence type="ECO:0000313" key="10">
    <source>
        <dbReference type="Proteomes" id="UP000229433"/>
    </source>
</evidence>
<organism evidence="9 10">
    <name type="scientific">Leeuwenhoekiella nanhaiensis</name>
    <dbReference type="NCBI Taxonomy" id="1655491"/>
    <lineage>
        <taxon>Bacteria</taxon>
        <taxon>Pseudomonadati</taxon>
        <taxon>Bacteroidota</taxon>
        <taxon>Flavobacteriia</taxon>
        <taxon>Flavobacteriales</taxon>
        <taxon>Flavobacteriaceae</taxon>
        <taxon>Leeuwenhoekiella</taxon>
    </lineage>
</organism>
<comment type="caution">
    <text evidence="9">The sequence shown here is derived from an EMBL/GenBank/DDBJ whole genome shotgun (WGS) entry which is preliminary data.</text>
</comment>
<feature type="transmembrane region" description="Helical" evidence="7">
    <location>
        <begin position="339"/>
        <end position="360"/>
    </location>
</feature>
<proteinExistence type="predicted"/>
<name>A0A2G1VV83_9FLAO</name>
<dbReference type="Gene3D" id="3.30.565.10">
    <property type="entry name" value="Histidine kinase-like ATPase, C-terminal domain"/>
    <property type="match status" value="1"/>
</dbReference>
<evidence type="ECO:0000256" key="8">
    <source>
        <dbReference type="SAM" id="SignalP"/>
    </source>
</evidence>
<feature type="repeat" description="TPR" evidence="6">
    <location>
        <begin position="233"/>
        <end position="266"/>
    </location>
</feature>
<dbReference type="GO" id="GO:0004673">
    <property type="term" value="F:protein histidine kinase activity"/>
    <property type="evidence" value="ECO:0007669"/>
    <property type="project" value="UniProtKB-EC"/>
</dbReference>
<evidence type="ECO:0000256" key="2">
    <source>
        <dbReference type="ARBA" id="ARBA00012438"/>
    </source>
</evidence>
<dbReference type="GO" id="GO:0000160">
    <property type="term" value="P:phosphorelay signal transduction system"/>
    <property type="evidence" value="ECO:0007669"/>
    <property type="project" value="UniProtKB-KW"/>
</dbReference>
<keyword evidence="5" id="KW-0902">Two-component regulatory system</keyword>
<dbReference type="InterPro" id="IPR019734">
    <property type="entry name" value="TPR_rpt"/>
</dbReference>
<dbReference type="CDD" id="cd16917">
    <property type="entry name" value="HATPase_UhpB-NarQ-NarX-like"/>
    <property type="match status" value="1"/>
</dbReference>
<dbReference type="EMBL" id="NQXA01000001">
    <property type="protein sequence ID" value="PHQ30683.1"/>
    <property type="molecule type" value="Genomic_DNA"/>
</dbReference>
<keyword evidence="7" id="KW-0472">Membrane</keyword>
<evidence type="ECO:0000256" key="7">
    <source>
        <dbReference type="SAM" id="Phobius"/>
    </source>
</evidence>
<keyword evidence="8" id="KW-0732">Signal</keyword>
<dbReference type="AlphaFoldDB" id="A0A2G1VV83"/>
<evidence type="ECO:0000256" key="1">
    <source>
        <dbReference type="ARBA" id="ARBA00000085"/>
    </source>
</evidence>
<evidence type="ECO:0000313" key="9">
    <source>
        <dbReference type="EMBL" id="PHQ30683.1"/>
    </source>
</evidence>
<dbReference type="SUPFAM" id="SSF55874">
    <property type="entry name" value="ATPase domain of HSP90 chaperone/DNA topoisomerase II/histidine kinase"/>
    <property type="match status" value="1"/>
</dbReference>
<keyword evidence="7" id="KW-1133">Transmembrane helix</keyword>
<dbReference type="EC" id="2.7.13.3" evidence="2"/>